<organism evidence="1 2">
    <name type="scientific">Methylocaldum marinum</name>
    <dbReference type="NCBI Taxonomy" id="1432792"/>
    <lineage>
        <taxon>Bacteria</taxon>
        <taxon>Pseudomonadati</taxon>
        <taxon>Pseudomonadota</taxon>
        <taxon>Gammaproteobacteria</taxon>
        <taxon>Methylococcales</taxon>
        <taxon>Methylococcaceae</taxon>
        <taxon>Methylocaldum</taxon>
    </lineage>
</organism>
<evidence type="ECO:0000313" key="1">
    <source>
        <dbReference type="EMBL" id="BBA33032.1"/>
    </source>
</evidence>
<keyword evidence="2" id="KW-1185">Reference proteome</keyword>
<dbReference type="Proteomes" id="UP000266313">
    <property type="component" value="Chromosome"/>
</dbReference>
<gene>
    <name evidence="1" type="ORF">sS8_1070</name>
</gene>
<proteinExistence type="predicted"/>
<dbReference type="EMBL" id="AP017928">
    <property type="protein sequence ID" value="BBA33032.1"/>
    <property type="molecule type" value="Genomic_DNA"/>
</dbReference>
<reference evidence="1 2" key="1">
    <citation type="submission" date="2016-12" db="EMBL/GenBank/DDBJ databases">
        <title>Genome sequencing of Methylocaldum marinum.</title>
        <authorList>
            <person name="Takeuchi M."/>
            <person name="Kamagata Y."/>
            <person name="Hiraoka S."/>
            <person name="Oshima K."/>
            <person name="Hattori M."/>
            <person name="Iwasaki W."/>
        </authorList>
    </citation>
    <scope>NUCLEOTIDE SEQUENCE [LARGE SCALE GENOMIC DNA]</scope>
    <source>
        <strain evidence="1 2">S8</strain>
    </source>
</reference>
<evidence type="ECO:0000313" key="2">
    <source>
        <dbReference type="Proteomes" id="UP000266313"/>
    </source>
</evidence>
<protein>
    <submittedName>
        <fullName evidence="1">Uncharacterized protein</fullName>
    </submittedName>
</protein>
<sequence length="157" mass="17831">MSLIYVVIGFEDRQVTDVERALCFEFGDDTLRIPPFGIHLSVANYADEYKKADSFLQQHGLVESNPFLQEFDILPFSTEIHLECMRGRLVSGILEIVADMLAVTLAKHLNTRALVRIADGEVPFRLYSSTGAVEVDYVDSYRTILNHRTWIPFSLCS</sequence>
<dbReference type="KEGG" id="mmai:sS8_1070"/>
<name>A0A250KNA0_9GAMM</name>
<dbReference type="AlphaFoldDB" id="A0A250KNA0"/>
<accession>A0A250KNA0</accession>